<feature type="transmembrane region" description="Helical" evidence="2">
    <location>
        <begin position="371"/>
        <end position="390"/>
    </location>
</feature>
<protein>
    <recommendedName>
        <fullName evidence="5">Acyltransferase</fullName>
    </recommendedName>
</protein>
<organism evidence="3 4">
    <name type="scientific">Bombiscardovia apis</name>
    <dbReference type="NCBI Taxonomy" id="2932182"/>
    <lineage>
        <taxon>Bacteria</taxon>
        <taxon>Bacillati</taxon>
        <taxon>Actinomycetota</taxon>
        <taxon>Actinomycetes</taxon>
        <taxon>Bifidobacteriales</taxon>
        <taxon>Bifidobacteriaceae</taxon>
        <taxon>Bombiscardovia</taxon>
    </lineage>
</organism>
<keyword evidence="4" id="KW-1185">Reference proteome</keyword>
<feature type="transmembrane region" description="Helical" evidence="2">
    <location>
        <begin position="332"/>
        <end position="350"/>
    </location>
</feature>
<feature type="transmembrane region" description="Helical" evidence="2">
    <location>
        <begin position="402"/>
        <end position="428"/>
    </location>
</feature>
<evidence type="ECO:0000256" key="2">
    <source>
        <dbReference type="SAM" id="Phobius"/>
    </source>
</evidence>
<name>A0ABN6SDU5_9BIFI</name>
<proteinExistence type="predicted"/>
<evidence type="ECO:0000313" key="4">
    <source>
        <dbReference type="Proteomes" id="UP001321748"/>
    </source>
</evidence>
<feature type="compositionally biased region" description="Low complexity" evidence="1">
    <location>
        <begin position="26"/>
        <end position="41"/>
    </location>
</feature>
<keyword evidence="2" id="KW-0812">Transmembrane</keyword>
<dbReference type="EMBL" id="AP026800">
    <property type="protein sequence ID" value="BDR54224.1"/>
    <property type="molecule type" value="Genomic_DNA"/>
</dbReference>
<feature type="transmembrane region" description="Helical" evidence="2">
    <location>
        <begin position="153"/>
        <end position="177"/>
    </location>
</feature>
<evidence type="ECO:0000313" key="3">
    <source>
        <dbReference type="EMBL" id="BDR54224.1"/>
    </source>
</evidence>
<accession>A0ABN6SDU5</accession>
<feature type="transmembrane region" description="Helical" evidence="2">
    <location>
        <begin position="221"/>
        <end position="241"/>
    </location>
</feature>
<reference evidence="3 4" key="1">
    <citation type="journal article" date="2023" name="Microbiol. Spectr.">
        <title>Symbiosis of Carpenter Bees with Uncharacterized Lactic Acid Bacteria Showing NAD Auxotrophy.</title>
        <authorList>
            <person name="Kawasaki S."/>
            <person name="Ozawa K."/>
            <person name="Mori T."/>
            <person name="Yamamoto A."/>
            <person name="Ito M."/>
            <person name="Ohkuma M."/>
            <person name="Sakamoto M."/>
            <person name="Matsutani M."/>
        </authorList>
    </citation>
    <scope>NUCLEOTIDE SEQUENCE [LARGE SCALE GENOMIC DNA]</scope>
    <source>
        <strain evidence="3 4">KimH</strain>
    </source>
</reference>
<gene>
    <name evidence="3" type="ORF">KIMH_03350</name>
</gene>
<sequence length="444" mass="47985">MNQQLGSARGSAAPAVSEQGAQDTQAESAELTASAESNALSKPARSAKPRNIRVEALRLVAILGISVFHVFTPWFFGITHPLPAGLAPGLPVDSSALTALANTPWALWLLSFLALLGALGNHVFYMISALYLVPSIARQVGTQGYWRRQFRAAARRCLAVFAALALYALIFMAINHFVVEVPGAGSLWWLSSNLEFIWLYALFMLLAPIWAWLLRSVGGKTWARAAFCLIVIAVYTLNFYIAFVAQGDASQRGLLDWRKQMSALTYLVSFALAGALSWRIAQHQVLAAGKSSALSSSRLWGWALVLLLLATLAITGMLAMSGNRAGLYNLSFKSTSLLSFLLALSATFWCSIRPQFLQTASPGFTSRAVQALASGILGFYIVQALAYGLWDPFCARLLAQVLASGSLLAFIAAGVAFACSFALIVAVIDRWFRQPLLRLVGLSK</sequence>
<keyword evidence="2" id="KW-1133">Transmembrane helix</keyword>
<feature type="transmembrane region" description="Helical" evidence="2">
    <location>
        <begin position="299"/>
        <end position="320"/>
    </location>
</feature>
<feature type="transmembrane region" description="Helical" evidence="2">
    <location>
        <begin position="56"/>
        <end position="76"/>
    </location>
</feature>
<feature type="transmembrane region" description="Helical" evidence="2">
    <location>
        <begin position="197"/>
        <end position="214"/>
    </location>
</feature>
<keyword evidence="2" id="KW-0472">Membrane</keyword>
<evidence type="ECO:0008006" key="5">
    <source>
        <dbReference type="Google" id="ProtNLM"/>
    </source>
</evidence>
<evidence type="ECO:0000256" key="1">
    <source>
        <dbReference type="SAM" id="MobiDB-lite"/>
    </source>
</evidence>
<feature type="region of interest" description="Disordered" evidence="1">
    <location>
        <begin position="1"/>
        <end position="42"/>
    </location>
</feature>
<dbReference type="RefSeq" id="WP_317643242.1">
    <property type="nucleotide sequence ID" value="NZ_AP026800.1"/>
</dbReference>
<dbReference type="Proteomes" id="UP001321748">
    <property type="component" value="Chromosome"/>
</dbReference>
<feature type="transmembrane region" description="Helical" evidence="2">
    <location>
        <begin position="261"/>
        <end position="278"/>
    </location>
</feature>
<feature type="transmembrane region" description="Helical" evidence="2">
    <location>
        <begin position="105"/>
        <end position="133"/>
    </location>
</feature>